<dbReference type="EMBL" id="CM042056">
    <property type="protein sequence ID" value="KAI3696678.1"/>
    <property type="molecule type" value="Genomic_DNA"/>
</dbReference>
<evidence type="ECO:0000313" key="2">
    <source>
        <dbReference type="Proteomes" id="UP001055879"/>
    </source>
</evidence>
<organism evidence="1 2">
    <name type="scientific">Arctium lappa</name>
    <name type="common">Greater burdock</name>
    <name type="synonym">Lappa major</name>
    <dbReference type="NCBI Taxonomy" id="4217"/>
    <lineage>
        <taxon>Eukaryota</taxon>
        <taxon>Viridiplantae</taxon>
        <taxon>Streptophyta</taxon>
        <taxon>Embryophyta</taxon>
        <taxon>Tracheophyta</taxon>
        <taxon>Spermatophyta</taxon>
        <taxon>Magnoliopsida</taxon>
        <taxon>eudicotyledons</taxon>
        <taxon>Gunneridae</taxon>
        <taxon>Pentapetalae</taxon>
        <taxon>asterids</taxon>
        <taxon>campanulids</taxon>
        <taxon>Asterales</taxon>
        <taxon>Asteraceae</taxon>
        <taxon>Carduoideae</taxon>
        <taxon>Cardueae</taxon>
        <taxon>Arctiinae</taxon>
        <taxon>Arctium</taxon>
    </lineage>
</organism>
<reference evidence="1 2" key="2">
    <citation type="journal article" date="2022" name="Mol. Ecol. Resour.">
        <title>The genomes of chicory, endive, great burdock and yacon provide insights into Asteraceae paleo-polyploidization history and plant inulin production.</title>
        <authorList>
            <person name="Fan W."/>
            <person name="Wang S."/>
            <person name="Wang H."/>
            <person name="Wang A."/>
            <person name="Jiang F."/>
            <person name="Liu H."/>
            <person name="Zhao H."/>
            <person name="Xu D."/>
            <person name="Zhang Y."/>
        </authorList>
    </citation>
    <scope>NUCLEOTIDE SEQUENCE [LARGE SCALE GENOMIC DNA]</scope>
    <source>
        <strain evidence="2">cv. Niubang</strain>
    </source>
</reference>
<protein>
    <submittedName>
        <fullName evidence="1">Uncharacterized protein</fullName>
    </submittedName>
</protein>
<name>A0ACB8ZHD3_ARCLA</name>
<reference evidence="2" key="1">
    <citation type="journal article" date="2022" name="Mol. Ecol. Resour.">
        <title>The genomes of chicory, endive, great burdock and yacon provide insights into Asteraceae palaeo-polyploidization history and plant inulin production.</title>
        <authorList>
            <person name="Fan W."/>
            <person name="Wang S."/>
            <person name="Wang H."/>
            <person name="Wang A."/>
            <person name="Jiang F."/>
            <person name="Liu H."/>
            <person name="Zhao H."/>
            <person name="Xu D."/>
            <person name="Zhang Y."/>
        </authorList>
    </citation>
    <scope>NUCLEOTIDE SEQUENCE [LARGE SCALE GENOMIC DNA]</scope>
    <source>
        <strain evidence="2">cv. Niubang</strain>
    </source>
</reference>
<sequence length="711" mass="79766">MGDSDGMIQKHPPQEHESAPAHELVSEARESVPPALAQELASALAQALEPVLLTQELELSSAQSTETAQVPEPTLEPVLAQELESVSVLEQAPKPALTQEPELVSALPQAPEPAQAQAPEPAQINLPCQDLLNDQKRRDFINTCVPLYEASIRGDWKSANKILQNRRYLVSYSITEHCDTALHVAASAQSNPESIKFVQNLVGMMEMKDLQLQNKGGNTPLCLAAAAGNVDIATIMVDVNPELLKIPNCSRQTPLYIAVLFRNRAMVKYLYDKSPQMNARGWTPTEKGWVYTKCVEVDLFDMALKIFGDHPDIPKRENALGLLAQKPCAFNEIKPHIVWRMVNSITCFKVGPAAKETQAMELLRKIWASIEEKPKSEIDAILRGPTFVKDKNRTYPSRVLFVAAEMGNTKFVVELIRKYPDLIWKQNDNSQSIFHIAVSHRRESIYNLLYEIGSTKHFITCLKDQEGNNMLHLVGKKVEKNQPPDVSGVAFQLQRELLWFKEVKSMIPPHYINQKNKAGKTPHELFTETHRVLVSEAEKWMKGTASKCMVVAALIATIVFGVAFTVPGGYNEKNGFPMFFHEGPFIVFVVLDAISLILSATSILMFLSILTSRYAQKDFIESLPKKLMVGLATLFLSIVTMMIAFSVSFFVLYRHKFIPVAIVISVLSIIPIIAYAKLQYPLLVDVFRSTFGSRYLFKPKERILYYQNPKS</sequence>
<gene>
    <name evidence="1" type="ORF">L6452_29144</name>
</gene>
<evidence type="ECO:0000313" key="1">
    <source>
        <dbReference type="EMBL" id="KAI3696678.1"/>
    </source>
</evidence>
<accession>A0ACB8ZHD3</accession>
<dbReference type="Proteomes" id="UP001055879">
    <property type="component" value="Linkage Group LG10"/>
</dbReference>
<keyword evidence="2" id="KW-1185">Reference proteome</keyword>
<comment type="caution">
    <text evidence="1">The sequence shown here is derived from an EMBL/GenBank/DDBJ whole genome shotgun (WGS) entry which is preliminary data.</text>
</comment>
<proteinExistence type="predicted"/>